<dbReference type="InterPro" id="IPR040442">
    <property type="entry name" value="Pyrv_kinase-like_dom_sf"/>
</dbReference>
<dbReference type="SUPFAM" id="SSF51621">
    <property type="entry name" value="Phosphoenolpyruvate/pyruvate domain"/>
    <property type="match status" value="1"/>
</dbReference>
<evidence type="ECO:0000259" key="3">
    <source>
        <dbReference type="Pfam" id="PF03328"/>
    </source>
</evidence>
<evidence type="ECO:0000256" key="2">
    <source>
        <dbReference type="SAM" id="MobiDB-lite"/>
    </source>
</evidence>
<dbReference type="EMBL" id="JARIHO010000001">
    <property type="protein sequence ID" value="KAJ7369121.1"/>
    <property type="molecule type" value="Genomic_DNA"/>
</dbReference>
<evidence type="ECO:0000313" key="5">
    <source>
        <dbReference type="Proteomes" id="UP001218218"/>
    </source>
</evidence>
<dbReference type="GO" id="GO:0046872">
    <property type="term" value="F:metal ion binding"/>
    <property type="evidence" value="ECO:0007669"/>
    <property type="project" value="UniProtKB-KW"/>
</dbReference>
<dbReference type="AlphaFoldDB" id="A0AAD7AW51"/>
<dbReference type="InterPro" id="IPR015813">
    <property type="entry name" value="Pyrv/PenolPyrv_kinase-like_dom"/>
</dbReference>
<sequence>MIYPKSLPRNQLAASSFRRSIPLAEDLITVSTAIRDANGNALGLVASIENPRASWNLGAIAAWKSEFGKLGGALTALLFAAGDCCADTSILRSSSRHELLYTRSSIVIAAKAFGLEAIDMSGVHRPIPADPLAAYAPVHAHRWCRNLGPPPSRARSRFNPIASHMRTCTPCRKHLDSSPHRPRTHSPPSPVSSPSPAAALVLPTAHDYPPDHLNVHASTPSLSAITHAHLNSARALSEYAVLMLRHLFTHYSLEPCGMPSRACEDSAAHFILARSIRGSWRS</sequence>
<dbReference type="Proteomes" id="UP001218218">
    <property type="component" value="Unassembled WGS sequence"/>
</dbReference>
<feature type="region of interest" description="Disordered" evidence="2">
    <location>
        <begin position="170"/>
        <end position="196"/>
    </location>
</feature>
<proteinExistence type="predicted"/>
<accession>A0AAD7AW51</accession>
<evidence type="ECO:0000313" key="4">
    <source>
        <dbReference type="EMBL" id="KAJ7369121.1"/>
    </source>
</evidence>
<protein>
    <recommendedName>
        <fullName evidence="3">HpcH/HpaI aldolase/citrate lyase domain-containing protein</fullName>
    </recommendedName>
</protein>
<evidence type="ECO:0000256" key="1">
    <source>
        <dbReference type="ARBA" id="ARBA00022723"/>
    </source>
</evidence>
<comment type="caution">
    <text evidence="4">The sequence shown here is derived from an EMBL/GenBank/DDBJ whole genome shotgun (WGS) entry which is preliminary data.</text>
</comment>
<reference evidence="4" key="1">
    <citation type="submission" date="2023-03" db="EMBL/GenBank/DDBJ databases">
        <title>Massive genome expansion in bonnet fungi (Mycena s.s.) driven by repeated elements and novel gene families across ecological guilds.</title>
        <authorList>
            <consortium name="Lawrence Berkeley National Laboratory"/>
            <person name="Harder C.B."/>
            <person name="Miyauchi S."/>
            <person name="Viragh M."/>
            <person name="Kuo A."/>
            <person name="Thoen E."/>
            <person name="Andreopoulos B."/>
            <person name="Lu D."/>
            <person name="Skrede I."/>
            <person name="Drula E."/>
            <person name="Henrissat B."/>
            <person name="Morin E."/>
            <person name="Kohler A."/>
            <person name="Barry K."/>
            <person name="LaButti K."/>
            <person name="Morin E."/>
            <person name="Salamov A."/>
            <person name="Lipzen A."/>
            <person name="Mereny Z."/>
            <person name="Hegedus B."/>
            <person name="Baldrian P."/>
            <person name="Stursova M."/>
            <person name="Weitz H."/>
            <person name="Taylor A."/>
            <person name="Grigoriev I.V."/>
            <person name="Nagy L.G."/>
            <person name="Martin F."/>
            <person name="Kauserud H."/>
        </authorList>
    </citation>
    <scope>NUCLEOTIDE SEQUENCE</scope>
    <source>
        <strain evidence="4">CBHHK002</strain>
    </source>
</reference>
<keyword evidence="1" id="KW-0479">Metal-binding</keyword>
<dbReference type="InterPro" id="IPR005000">
    <property type="entry name" value="Aldolase/citrate-lyase_domain"/>
</dbReference>
<dbReference type="Pfam" id="PF03328">
    <property type="entry name" value="HpcH_HpaI"/>
    <property type="match status" value="1"/>
</dbReference>
<organism evidence="4 5">
    <name type="scientific">Mycena albidolilacea</name>
    <dbReference type="NCBI Taxonomy" id="1033008"/>
    <lineage>
        <taxon>Eukaryota</taxon>
        <taxon>Fungi</taxon>
        <taxon>Dikarya</taxon>
        <taxon>Basidiomycota</taxon>
        <taxon>Agaricomycotina</taxon>
        <taxon>Agaricomycetes</taxon>
        <taxon>Agaricomycetidae</taxon>
        <taxon>Agaricales</taxon>
        <taxon>Marasmiineae</taxon>
        <taxon>Mycenaceae</taxon>
        <taxon>Mycena</taxon>
    </lineage>
</organism>
<dbReference type="Gene3D" id="3.20.20.60">
    <property type="entry name" value="Phosphoenolpyruvate-binding domains"/>
    <property type="match status" value="1"/>
</dbReference>
<dbReference type="GO" id="GO:0003824">
    <property type="term" value="F:catalytic activity"/>
    <property type="evidence" value="ECO:0007669"/>
    <property type="project" value="InterPro"/>
</dbReference>
<feature type="domain" description="HpcH/HpaI aldolase/citrate lyase" evidence="3">
    <location>
        <begin position="31"/>
        <end position="120"/>
    </location>
</feature>
<name>A0AAD7AW51_9AGAR</name>
<keyword evidence="5" id="KW-1185">Reference proteome</keyword>
<gene>
    <name evidence="4" type="ORF">DFH08DRAFT_947987</name>
</gene>